<reference evidence="2" key="1">
    <citation type="submission" date="2021-06" db="EMBL/GenBank/DDBJ databases">
        <title>Comparative genomics, transcriptomics and evolutionary studies reveal genomic signatures of adaptation to plant cell wall in hemibiotrophic fungi.</title>
        <authorList>
            <consortium name="DOE Joint Genome Institute"/>
            <person name="Baroncelli R."/>
            <person name="Diaz J.F."/>
            <person name="Benocci T."/>
            <person name="Peng M."/>
            <person name="Battaglia E."/>
            <person name="Haridas S."/>
            <person name="Andreopoulos W."/>
            <person name="Labutti K."/>
            <person name="Pangilinan J."/>
            <person name="Floch G.L."/>
            <person name="Makela M.R."/>
            <person name="Henrissat B."/>
            <person name="Grigoriev I.V."/>
            <person name="Crouch J.A."/>
            <person name="De Vries R.P."/>
            <person name="Sukno S.A."/>
            <person name="Thon M.R."/>
        </authorList>
    </citation>
    <scope>NUCLEOTIDE SEQUENCE</scope>
    <source>
        <strain evidence="2">CBS 125086</strain>
    </source>
</reference>
<evidence type="ECO:0000256" key="1">
    <source>
        <dbReference type="SAM" id="MobiDB-lite"/>
    </source>
</evidence>
<dbReference type="EMBL" id="JAHLJV010000013">
    <property type="protein sequence ID" value="KAK1596087.1"/>
    <property type="molecule type" value="Genomic_DNA"/>
</dbReference>
<dbReference type="RefSeq" id="XP_060417006.1">
    <property type="nucleotide sequence ID" value="XM_060557172.1"/>
</dbReference>
<protein>
    <submittedName>
        <fullName evidence="2">Uncharacterized protein</fullName>
    </submittedName>
</protein>
<sequence>MDWKIVLDFPLTDMMQLSPEFSKALRPMPQRIVVCKPKRNQRARRKLWLTLTFCWHQHRQVRSHIMTINDPTMNISAFFFFSFFQSSTRLLDDHPELIAILATLLTEDVHDQPPSWKPPGRVSRRKGNEG</sequence>
<accession>A0AAD8V6I7</accession>
<gene>
    <name evidence="2" type="ORF">LY79DRAFT_545357</name>
</gene>
<evidence type="ECO:0000313" key="3">
    <source>
        <dbReference type="Proteomes" id="UP001230504"/>
    </source>
</evidence>
<keyword evidence="3" id="KW-1185">Reference proteome</keyword>
<dbReference type="Proteomes" id="UP001230504">
    <property type="component" value="Unassembled WGS sequence"/>
</dbReference>
<proteinExistence type="predicted"/>
<comment type="caution">
    <text evidence="2">The sequence shown here is derived from an EMBL/GenBank/DDBJ whole genome shotgun (WGS) entry which is preliminary data.</text>
</comment>
<dbReference type="AlphaFoldDB" id="A0AAD8V6I7"/>
<dbReference type="GeneID" id="85441412"/>
<evidence type="ECO:0000313" key="2">
    <source>
        <dbReference type="EMBL" id="KAK1596087.1"/>
    </source>
</evidence>
<feature type="region of interest" description="Disordered" evidence="1">
    <location>
        <begin position="111"/>
        <end position="130"/>
    </location>
</feature>
<name>A0AAD8V6I7_9PEZI</name>
<organism evidence="2 3">
    <name type="scientific">Colletotrichum navitas</name>
    <dbReference type="NCBI Taxonomy" id="681940"/>
    <lineage>
        <taxon>Eukaryota</taxon>
        <taxon>Fungi</taxon>
        <taxon>Dikarya</taxon>
        <taxon>Ascomycota</taxon>
        <taxon>Pezizomycotina</taxon>
        <taxon>Sordariomycetes</taxon>
        <taxon>Hypocreomycetidae</taxon>
        <taxon>Glomerellales</taxon>
        <taxon>Glomerellaceae</taxon>
        <taxon>Colletotrichum</taxon>
        <taxon>Colletotrichum graminicola species complex</taxon>
    </lineage>
</organism>